<gene>
    <name evidence="1" type="ORF">ACFFU9_10940</name>
</gene>
<evidence type="ECO:0008006" key="3">
    <source>
        <dbReference type="Google" id="ProtNLM"/>
    </source>
</evidence>
<organism evidence="1 2">
    <name type="scientific">Mariniflexile ostreae</name>
    <dbReference type="NCBI Taxonomy" id="1520892"/>
    <lineage>
        <taxon>Bacteria</taxon>
        <taxon>Pseudomonadati</taxon>
        <taxon>Bacteroidota</taxon>
        <taxon>Flavobacteriia</taxon>
        <taxon>Flavobacteriales</taxon>
        <taxon>Flavobacteriaceae</taxon>
        <taxon>Mariniflexile</taxon>
    </lineage>
</organism>
<dbReference type="RefSeq" id="WP_379861479.1">
    <property type="nucleotide sequence ID" value="NZ_JBHMFC010000066.1"/>
</dbReference>
<keyword evidence="2" id="KW-1185">Reference proteome</keyword>
<dbReference type="PROSITE" id="PS51257">
    <property type="entry name" value="PROKAR_LIPOPROTEIN"/>
    <property type="match status" value="1"/>
</dbReference>
<dbReference type="EMBL" id="JBHMFC010000066">
    <property type="protein sequence ID" value="MFB9057255.1"/>
    <property type="molecule type" value="Genomic_DNA"/>
</dbReference>
<name>A0ABV5FCT1_9FLAO</name>
<comment type="caution">
    <text evidence="1">The sequence shown here is derived from an EMBL/GenBank/DDBJ whole genome shotgun (WGS) entry which is preliminary data.</text>
</comment>
<protein>
    <recommendedName>
        <fullName evidence="3">Lipoprotein</fullName>
    </recommendedName>
</protein>
<evidence type="ECO:0000313" key="2">
    <source>
        <dbReference type="Proteomes" id="UP001589585"/>
    </source>
</evidence>
<evidence type="ECO:0000313" key="1">
    <source>
        <dbReference type="EMBL" id="MFB9057255.1"/>
    </source>
</evidence>
<accession>A0ABV5FCT1</accession>
<reference evidence="1 2" key="1">
    <citation type="submission" date="2024-09" db="EMBL/GenBank/DDBJ databases">
        <authorList>
            <person name="Sun Q."/>
            <person name="Mori K."/>
        </authorList>
    </citation>
    <scope>NUCLEOTIDE SEQUENCE [LARGE SCALE GENOMIC DNA]</scope>
    <source>
        <strain evidence="1 2">CECT 8622</strain>
    </source>
</reference>
<dbReference type="Proteomes" id="UP001589585">
    <property type="component" value="Unassembled WGS sequence"/>
</dbReference>
<proteinExistence type="predicted"/>
<sequence length="176" mass="19854">MLRINELTDIPFTVVENTASFRLIFILAFMFCSCGSIKAPSAPSSRVAKNPKIIFLNYSIKKTADGSPHLLFLDKIVVDGQLKDTPPKETGSSGDLVCLQLDKKSKVLQRNTIKNPLIKMLEYVDKSHSFQKKQIHLDSTKFSIRLQLNPKAQYIVVFDSNVSDNQKKALIKTRIK</sequence>